<organism evidence="3 4">
    <name type="scientific">Saccharothrix hoggarensis</name>
    <dbReference type="NCBI Taxonomy" id="913853"/>
    <lineage>
        <taxon>Bacteria</taxon>
        <taxon>Bacillati</taxon>
        <taxon>Actinomycetota</taxon>
        <taxon>Actinomycetes</taxon>
        <taxon>Pseudonocardiales</taxon>
        <taxon>Pseudonocardiaceae</taxon>
        <taxon>Saccharothrix</taxon>
    </lineage>
</organism>
<feature type="signal peptide" evidence="2">
    <location>
        <begin position="1"/>
        <end position="29"/>
    </location>
</feature>
<comment type="caution">
    <text evidence="3">The sequence shown here is derived from an EMBL/GenBank/DDBJ whole genome shotgun (WGS) entry which is preliminary data.</text>
</comment>
<gene>
    <name evidence="3" type="ORF">ACFQ3T_02755</name>
</gene>
<dbReference type="PROSITE" id="PS51257">
    <property type="entry name" value="PROKAR_LIPOPROTEIN"/>
    <property type="match status" value="1"/>
</dbReference>
<sequence>MVLRRSLLLAGFLLGCGLVALASAGSAQADEQDRPSRSSQTPGESTPGGGLLGGLLEPAAPAVSSVFEVTGPAVSGVSRVAAPVVEPVVGVVEPVVTAPLPAPVTEPLSPALELLAPVTEPLLGPAEPVVTPVERALGIRPQALGVDPTRASSQAPASVGIAADVDRSDVGAAVPAETSPPPSSTGSSAAVKAIAPPWTRATTATSNGKAVHVAASQWHGGHRGGPGSPRPDQAVLAGATGTASSGGNAGGVSGQADLPGHQGIVPHDGVQMVYAERWLLRPWCYVFGRHHPS</sequence>
<dbReference type="Proteomes" id="UP001597168">
    <property type="component" value="Unassembled WGS sequence"/>
</dbReference>
<dbReference type="EMBL" id="JBHTLK010000006">
    <property type="protein sequence ID" value="MFD1146040.1"/>
    <property type="molecule type" value="Genomic_DNA"/>
</dbReference>
<reference evidence="4" key="1">
    <citation type="journal article" date="2019" name="Int. J. Syst. Evol. Microbiol.">
        <title>The Global Catalogue of Microorganisms (GCM) 10K type strain sequencing project: providing services to taxonomists for standard genome sequencing and annotation.</title>
        <authorList>
            <consortium name="The Broad Institute Genomics Platform"/>
            <consortium name="The Broad Institute Genome Sequencing Center for Infectious Disease"/>
            <person name="Wu L."/>
            <person name="Ma J."/>
        </authorList>
    </citation>
    <scope>NUCLEOTIDE SEQUENCE [LARGE SCALE GENOMIC DNA]</scope>
    <source>
        <strain evidence="4">CCUG 60214</strain>
    </source>
</reference>
<keyword evidence="2" id="KW-0732">Signal</keyword>
<feature type="compositionally biased region" description="Low complexity" evidence="1">
    <location>
        <begin position="230"/>
        <end position="246"/>
    </location>
</feature>
<evidence type="ECO:0000313" key="4">
    <source>
        <dbReference type="Proteomes" id="UP001597168"/>
    </source>
</evidence>
<feature type="region of interest" description="Disordered" evidence="1">
    <location>
        <begin position="172"/>
        <end position="191"/>
    </location>
</feature>
<feature type="region of interest" description="Disordered" evidence="1">
    <location>
        <begin position="26"/>
        <end position="52"/>
    </location>
</feature>
<evidence type="ECO:0000313" key="3">
    <source>
        <dbReference type="EMBL" id="MFD1146040.1"/>
    </source>
</evidence>
<keyword evidence="4" id="KW-1185">Reference proteome</keyword>
<accession>A0ABW3QIT4</accession>
<feature type="chain" id="PRO_5046322306" evidence="2">
    <location>
        <begin position="30"/>
        <end position="293"/>
    </location>
</feature>
<name>A0ABW3QIT4_9PSEU</name>
<evidence type="ECO:0000256" key="1">
    <source>
        <dbReference type="SAM" id="MobiDB-lite"/>
    </source>
</evidence>
<evidence type="ECO:0000256" key="2">
    <source>
        <dbReference type="SAM" id="SignalP"/>
    </source>
</evidence>
<proteinExistence type="predicted"/>
<protein>
    <submittedName>
        <fullName evidence="3">Uncharacterized protein</fullName>
    </submittedName>
</protein>
<dbReference type="RefSeq" id="WP_380719383.1">
    <property type="nucleotide sequence ID" value="NZ_JBHTLK010000006.1"/>
</dbReference>
<feature type="region of interest" description="Disordered" evidence="1">
    <location>
        <begin position="217"/>
        <end position="255"/>
    </location>
</feature>